<accession>B7AQM3</accession>
<dbReference type="HOGENOM" id="CLU_2647003_0_0_9"/>
<keyword evidence="2" id="KW-0597">Phosphoprotein</keyword>
<name>B7AQM3_9FIRM</name>
<evidence type="ECO:0000256" key="4">
    <source>
        <dbReference type="ARBA" id="ARBA00022692"/>
    </source>
</evidence>
<keyword evidence="4 11" id="KW-0812">Transmembrane</keyword>
<keyword evidence="14" id="KW-1185">Reference proteome</keyword>
<keyword evidence="7" id="KW-0067">ATP-binding</keyword>
<evidence type="ECO:0000256" key="3">
    <source>
        <dbReference type="ARBA" id="ARBA00022679"/>
    </source>
</evidence>
<keyword evidence="3" id="KW-0808">Transferase</keyword>
<feature type="transmembrane region" description="Helical" evidence="11">
    <location>
        <begin position="38"/>
        <end position="71"/>
    </location>
</feature>
<dbReference type="GO" id="GO:0000160">
    <property type="term" value="P:phosphorelay signal transduction system"/>
    <property type="evidence" value="ECO:0007669"/>
    <property type="project" value="UniProtKB-KW"/>
</dbReference>
<dbReference type="Proteomes" id="UP000003136">
    <property type="component" value="Unassembled WGS sequence"/>
</dbReference>
<keyword evidence="6" id="KW-0418">Kinase</keyword>
<dbReference type="Gene3D" id="1.20.120.620">
    <property type="entry name" value="Backbone structure of the membrane domain of e. Coli histidine kinase receptor kdpd"/>
    <property type="match status" value="1"/>
</dbReference>
<dbReference type="AlphaFoldDB" id="B7AQM3"/>
<dbReference type="GO" id="GO:0005524">
    <property type="term" value="F:ATP binding"/>
    <property type="evidence" value="ECO:0007669"/>
    <property type="project" value="UniProtKB-KW"/>
</dbReference>
<dbReference type="GO" id="GO:0016020">
    <property type="term" value="C:membrane"/>
    <property type="evidence" value="ECO:0007669"/>
    <property type="project" value="UniProtKB-SubCell"/>
</dbReference>
<organism evidence="13 14">
    <name type="scientific">[Bacteroides] pectinophilus ATCC 43243</name>
    <dbReference type="NCBI Taxonomy" id="483218"/>
    <lineage>
        <taxon>Bacteria</taxon>
        <taxon>Bacillati</taxon>
        <taxon>Bacillota</taxon>
        <taxon>Clostridia</taxon>
        <taxon>Eubacteriales</taxon>
    </lineage>
</organism>
<evidence type="ECO:0000313" key="14">
    <source>
        <dbReference type="Proteomes" id="UP000003136"/>
    </source>
</evidence>
<evidence type="ECO:0000256" key="7">
    <source>
        <dbReference type="ARBA" id="ARBA00022840"/>
    </source>
</evidence>
<evidence type="ECO:0000313" key="13">
    <source>
        <dbReference type="EMBL" id="EEC57995.1"/>
    </source>
</evidence>
<evidence type="ECO:0000256" key="5">
    <source>
        <dbReference type="ARBA" id="ARBA00022741"/>
    </source>
</evidence>
<evidence type="ECO:0000256" key="1">
    <source>
        <dbReference type="ARBA" id="ARBA00004141"/>
    </source>
</evidence>
<comment type="subcellular location">
    <subcellularLocation>
        <location evidence="1">Membrane</location>
        <topology evidence="1">Multi-pass membrane protein</topology>
    </subcellularLocation>
</comment>
<dbReference type="EMBL" id="ABVQ01000035">
    <property type="protein sequence ID" value="EEC57995.1"/>
    <property type="molecule type" value="Genomic_DNA"/>
</dbReference>
<reference evidence="13 14" key="2">
    <citation type="submission" date="2008-11" db="EMBL/GenBank/DDBJ databases">
        <authorList>
            <person name="Fulton L."/>
            <person name="Clifton S."/>
            <person name="Fulton B."/>
            <person name="Xu J."/>
            <person name="Minx P."/>
            <person name="Pepin K.H."/>
            <person name="Johnson M."/>
            <person name="Bhonagiri V."/>
            <person name="Nash W.E."/>
            <person name="Mardis E.R."/>
            <person name="Wilson R.K."/>
        </authorList>
    </citation>
    <scope>NUCLEOTIDE SEQUENCE [LARGE SCALE GENOMIC DNA]</scope>
    <source>
        <strain evidence="13 14">ATCC 43243</strain>
    </source>
</reference>
<dbReference type="GO" id="GO:0016301">
    <property type="term" value="F:kinase activity"/>
    <property type="evidence" value="ECO:0007669"/>
    <property type="project" value="UniProtKB-KW"/>
</dbReference>
<dbReference type="Pfam" id="PF13493">
    <property type="entry name" value="DUF4118"/>
    <property type="match status" value="1"/>
</dbReference>
<sequence length="76" mass="8533">MQKCIKNILITAFVLAGAFIISLVFQHVFEIEERITTLFVFAVFLISMLTEGYIYGIVSAIAGVLAVNYAFTFPFF</sequence>
<dbReference type="InterPro" id="IPR038318">
    <property type="entry name" value="KdpD_sf"/>
</dbReference>
<protein>
    <recommendedName>
        <fullName evidence="12">Sensor protein KdpD transmembrane domain-containing protein</fullName>
    </recommendedName>
</protein>
<evidence type="ECO:0000256" key="10">
    <source>
        <dbReference type="ARBA" id="ARBA00023136"/>
    </source>
</evidence>
<reference evidence="13 14" key="1">
    <citation type="submission" date="2008-11" db="EMBL/GenBank/DDBJ databases">
        <title>Draft genome sequence of Bacteroides pectinophilus (ATCC 43243).</title>
        <authorList>
            <person name="Sudarsanam P."/>
            <person name="Ley R."/>
            <person name="Guruge J."/>
            <person name="Turnbaugh P.J."/>
            <person name="Mahowald M."/>
            <person name="Liep D."/>
            <person name="Gordon J."/>
        </authorList>
    </citation>
    <scope>NUCLEOTIDE SEQUENCE [LARGE SCALE GENOMIC DNA]</scope>
    <source>
        <strain evidence="13 14">ATCC 43243</strain>
    </source>
</reference>
<keyword evidence="9" id="KW-0902">Two-component regulatory system</keyword>
<evidence type="ECO:0000256" key="9">
    <source>
        <dbReference type="ARBA" id="ARBA00023012"/>
    </source>
</evidence>
<evidence type="ECO:0000256" key="11">
    <source>
        <dbReference type="SAM" id="Phobius"/>
    </source>
</evidence>
<dbReference type="STRING" id="483218.BACPEC_00980"/>
<gene>
    <name evidence="13" type="ORF">BACPEC_00980</name>
</gene>
<feature type="domain" description="Sensor protein KdpD transmembrane" evidence="12">
    <location>
        <begin position="9"/>
        <end position="76"/>
    </location>
</feature>
<comment type="caution">
    <text evidence="13">The sequence shown here is derived from an EMBL/GenBank/DDBJ whole genome shotgun (WGS) entry which is preliminary data.</text>
</comment>
<evidence type="ECO:0000256" key="8">
    <source>
        <dbReference type="ARBA" id="ARBA00022989"/>
    </source>
</evidence>
<keyword evidence="5" id="KW-0547">Nucleotide-binding</keyword>
<proteinExistence type="predicted"/>
<feature type="transmembrane region" description="Helical" evidence="11">
    <location>
        <begin position="7"/>
        <end position="26"/>
    </location>
</feature>
<evidence type="ECO:0000259" key="12">
    <source>
        <dbReference type="Pfam" id="PF13493"/>
    </source>
</evidence>
<evidence type="ECO:0000256" key="2">
    <source>
        <dbReference type="ARBA" id="ARBA00022553"/>
    </source>
</evidence>
<keyword evidence="10 11" id="KW-0472">Membrane</keyword>
<evidence type="ECO:0000256" key="6">
    <source>
        <dbReference type="ARBA" id="ARBA00022777"/>
    </source>
</evidence>
<keyword evidence="8 11" id="KW-1133">Transmembrane helix</keyword>
<dbReference type="eggNOG" id="COG2205">
    <property type="taxonomic scope" value="Bacteria"/>
</dbReference>
<dbReference type="InterPro" id="IPR025201">
    <property type="entry name" value="KdpD_TM"/>
</dbReference>